<dbReference type="PANTHER" id="PTHR36575">
    <property type="entry name" value="BINDING PROTEIN, PUTATIVE (AFU_ORTHOLOGUE AFUA_1G14430)-RELATED"/>
    <property type="match status" value="1"/>
</dbReference>
<evidence type="ECO:0000256" key="1">
    <source>
        <dbReference type="ARBA" id="ARBA00001973"/>
    </source>
</evidence>
<keyword evidence="2" id="KW-0479">Metal-binding</keyword>
<dbReference type="Pfam" id="PF03067">
    <property type="entry name" value="LPMO_10"/>
    <property type="match status" value="1"/>
</dbReference>
<feature type="domain" description="Chitin-binding type-4" evidence="8">
    <location>
        <begin position="78"/>
        <end position="185"/>
    </location>
</feature>
<dbReference type="EMBL" id="CAADRA010007225">
    <property type="protein sequence ID" value="VFT99442.1"/>
    <property type="molecule type" value="Genomic_DNA"/>
</dbReference>
<dbReference type="AlphaFoldDB" id="A0A485LM46"/>
<evidence type="ECO:0000259" key="8">
    <source>
        <dbReference type="Pfam" id="PF03067"/>
    </source>
</evidence>
<proteinExistence type="inferred from homology"/>
<comment type="cofactor">
    <cofactor evidence="1">
        <name>Cu(2+)</name>
        <dbReference type="ChEBI" id="CHEBI:29036"/>
    </cofactor>
</comment>
<reference evidence="10 11" key="1">
    <citation type="submission" date="2019-03" db="EMBL/GenBank/DDBJ databases">
        <authorList>
            <person name="Gaulin E."/>
            <person name="Dumas B."/>
        </authorList>
    </citation>
    <scope>NUCLEOTIDE SEQUENCE [LARGE SCALE GENOMIC DNA]</scope>
    <source>
        <strain evidence="10">CBS 568.67</strain>
    </source>
</reference>
<organism evidence="10 11">
    <name type="scientific">Aphanomyces stellatus</name>
    <dbReference type="NCBI Taxonomy" id="120398"/>
    <lineage>
        <taxon>Eukaryota</taxon>
        <taxon>Sar</taxon>
        <taxon>Stramenopiles</taxon>
        <taxon>Oomycota</taxon>
        <taxon>Saprolegniomycetes</taxon>
        <taxon>Saprolegniales</taxon>
        <taxon>Verrucalvaceae</taxon>
        <taxon>Aphanomyces</taxon>
    </lineage>
</organism>
<sequence>MLEPPARGYMGRLPQFKDIVPIDWSDVLNYAGGIGVTHSGKWGLCGDKYTDTIPREHENGGLYGLFPKLGNKVIAGCYAPGSTMNIQIQLTANHEGYFMFSLCKLNNRGDFESEECFKYMTQPNGADKWMVPDHDNKVYTIPYNLPASVTCEGDSHCVLRWWYVAGNNPSKDPLDNQLIWNCADIYISNSCGGASPNSTSVAPTPSTAIPVPSTQVPVPSTQAPVPSTQTPVPSTQAPVPSTRAPVPSTWTPPSTVPSSVVPVPSTWAPSPTSYTPVPSSFVPAPSSNAPTPSPDASCGTCDNCYYAPSNACFIGWTKAQCDQVSVYKWCGASN</sequence>
<evidence type="ECO:0000256" key="2">
    <source>
        <dbReference type="ARBA" id="ARBA00022723"/>
    </source>
</evidence>
<keyword evidence="11" id="KW-1185">Reference proteome</keyword>
<feature type="region of interest" description="Disordered" evidence="7">
    <location>
        <begin position="196"/>
        <end position="259"/>
    </location>
</feature>
<keyword evidence="4" id="KW-1015">Disulfide bond</keyword>
<dbReference type="PRINTS" id="PR01217">
    <property type="entry name" value="PRICHEXTENSN"/>
</dbReference>
<dbReference type="EMBL" id="VJMH01007199">
    <property type="protein sequence ID" value="KAF0685283.1"/>
    <property type="molecule type" value="Genomic_DNA"/>
</dbReference>
<keyword evidence="5" id="KW-0325">Glycoprotein</keyword>
<keyword evidence="3" id="KW-0186">Copper</keyword>
<evidence type="ECO:0000256" key="7">
    <source>
        <dbReference type="SAM" id="MobiDB-lite"/>
    </source>
</evidence>
<protein>
    <submittedName>
        <fullName evidence="10">Aste57867_22789 protein</fullName>
    </submittedName>
</protein>
<evidence type="ECO:0000256" key="6">
    <source>
        <dbReference type="ARBA" id="ARBA00034311"/>
    </source>
</evidence>
<name>A0A485LM46_9STRA</name>
<gene>
    <name evidence="10" type="primary">Aste57867_22789</name>
    <name evidence="9" type="ORF">As57867_022719</name>
    <name evidence="10" type="ORF">ASTE57867_22789</name>
</gene>
<dbReference type="OrthoDB" id="64893at2759"/>
<dbReference type="PANTHER" id="PTHR36575:SF2">
    <property type="entry name" value="CHITIN-BINDING TYPE-4 DOMAIN-CONTAINING PROTEIN-RELATED"/>
    <property type="match status" value="1"/>
</dbReference>
<dbReference type="GO" id="GO:0046872">
    <property type="term" value="F:metal ion binding"/>
    <property type="evidence" value="ECO:0007669"/>
    <property type="project" value="UniProtKB-KW"/>
</dbReference>
<evidence type="ECO:0000313" key="9">
    <source>
        <dbReference type="EMBL" id="KAF0685283.1"/>
    </source>
</evidence>
<evidence type="ECO:0000256" key="5">
    <source>
        <dbReference type="ARBA" id="ARBA00023180"/>
    </source>
</evidence>
<comment type="similarity">
    <text evidence="6">Belongs to the polysaccharide monooxygenase AA13 family.</text>
</comment>
<evidence type="ECO:0000313" key="10">
    <source>
        <dbReference type="EMBL" id="VFT99442.1"/>
    </source>
</evidence>
<dbReference type="InterPro" id="IPR004302">
    <property type="entry name" value="Cellulose/chitin-bd_N"/>
</dbReference>
<dbReference type="InterPro" id="IPR052282">
    <property type="entry name" value="Starch-active_LPMO"/>
</dbReference>
<feature type="compositionally biased region" description="Polar residues" evidence="7">
    <location>
        <begin position="196"/>
        <end position="207"/>
    </location>
</feature>
<evidence type="ECO:0000256" key="3">
    <source>
        <dbReference type="ARBA" id="ARBA00023008"/>
    </source>
</evidence>
<feature type="compositionally biased region" description="Low complexity" evidence="7">
    <location>
        <begin position="210"/>
        <end position="259"/>
    </location>
</feature>
<evidence type="ECO:0000313" key="11">
    <source>
        <dbReference type="Proteomes" id="UP000332933"/>
    </source>
</evidence>
<accession>A0A485LM46</accession>
<reference evidence="9" key="2">
    <citation type="submission" date="2019-06" db="EMBL/GenBank/DDBJ databases">
        <title>Genomics analysis of Aphanomyces spp. identifies a new class of oomycete effector associated with host adaptation.</title>
        <authorList>
            <person name="Gaulin E."/>
        </authorList>
    </citation>
    <scope>NUCLEOTIDE SEQUENCE</scope>
    <source>
        <strain evidence="9">CBS 578.67</strain>
    </source>
</reference>
<evidence type="ECO:0000256" key="4">
    <source>
        <dbReference type="ARBA" id="ARBA00023157"/>
    </source>
</evidence>
<dbReference type="Proteomes" id="UP000332933">
    <property type="component" value="Unassembled WGS sequence"/>
</dbReference>